<evidence type="ECO:0000256" key="2">
    <source>
        <dbReference type="ARBA" id="ARBA00022676"/>
    </source>
</evidence>
<comment type="similarity">
    <text evidence="1">Belongs to the glycosyltransferase 34 family.</text>
</comment>
<dbReference type="PANTHER" id="PTHR31306:SF3">
    <property type="entry name" value="NUCLEOTIDE-DIPHOSPHO-SUGAR TRANSFERASE DOMAIN-CONTAINING PROTEIN"/>
    <property type="match status" value="1"/>
</dbReference>
<dbReference type="GO" id="GO:0000139">
    <property type="term" value="C:Golgi membrane"/>
    <property type="evidence" value="ECO:0007669"/>
    <property type="project" value="TreeGrafter"/>
</dbReference>
<evidence type="ECO:0000313" key="5">
    <source>
        <dbReference type="EMBL" id="KAF2253100.1"/>
    </source>
</evidence>
<dbReference type="SUPFAM" id="SSF53448">
    <property type="entry name" value="Nucleotide-diphospho-sugar transferases"/>
    <property type="match status" value="1"/>
</dbReference>
<name>A0A6A6IU35_9PLEO</name>
<keyword evidence="3" id="KW-0808">Transferase</keyword>
<dbReference type="GO" id="GO:0016757">
    <property type="term" value="F:glycosyltransferase activity"/>
    <property type="evidence" value="ECO:0007669"/>
    <property type="project" value="UniProtKB-KW"/>
</dbReference>
<keyword evidence="4" id="KW-0472">Membrane</keyword>
<dbReference type="Gene3D" id="3.90.550.10">
    <property type="entry name" value="Spore Coat Polysaccharide Biosynthesis Protein SpsA, Chain A"/>
    <property type="match status" value="1"/>
</dbReference>
<keyword evidence="2" id="KW-0328">Glycosyltransferase</keyword>
<evidence type="ECO:0000256" key="1">
    <source>
        <dbReference type="ARBA" id="ARBA00005664"/>
    </source>
</evidence>
<dbReference type="Pfam" id="PF05637">
    <property type="entry name" value="Glyco_transf_34"/>
    <property type="match status" value="1"/>
</dbReference>
<feature type="transmembrane region" description="Helical" evidence="4">
    <location>
        <begin position="7"/>
        <end position="26"/>
    </location>
</feature>
<dbReference type="PANTHER" id="PTHR31306">
    <property type="entry name" value="ALPHA-1,6-MANNOSYLTRANSFERASE MNN11-RELATED"/>
    <property type="match status" value="1"/>
</dbReference>
<evidence type="ECO:0008006" key="7">
    <source>
        <dbReference type="Google" id="ProtNLM"/>
    </source>
</evidence>
<dbReference type="EMBL" id="ML987191">
    <property type="protein sequence ID" value="KAF2253100.1"/>
    <property type="molecule type" value="Genomic_DNA"/>
</dbReference>
<keyword evidence="4" id="KW-0812">Transmembrane</keyword>
<evidence type="ECO:0000256" key="3">
    <source>
        <dbReference type="ARBA" id="ARBA00022679"/>
    </source>
</evidence>
<dbReference type="OrthoDB" id="3763672at2759"/>
<accession>A0A6A6IU35</accession>
<dbReference type="Proteomes" id="UP000800094">
    <property type="component" value="Unassembled WGS sequence"/>
</dbReference>
<dbReference type="AlphaFoldDB" id="A0A6A6IU35"/>
<dbReference type="GO" id="GO:0006487">
    <property type="term" value="P:protein N-linked glycosylation"/>
    <property type="evidence" value="ECO:0007669"/>
    <property type="project" value="TreeGrafter"/>
</dbReference>
<sequence>MTPSVRSFVPAVVVLFFILSLLYFNYEPPYAVPVAEQSRKPFGSDVSLQQILQFIYNPNKASITTPSFSHGGKTYELPSDLGYTSPLGKDVCILDVDTRPFNAENQIFHGANFDWSKLDPYSGGIINHYMYAQMHGYDYKFLQTATESERHPTWVKVSGLANVLKSYKFVVFLDADALFNQMHIPIEWLLNYWSINVTTSLAMALDPPGAVNNDTYGRRYSNTGFIIAQNNAKTHEILKAWDECPRETRYKGCSEWNKVRFHEQSAFGTYVRYDYDQYLKELPCDEANGEWDLENCRGVFIQHMWWRTPTVRSHFGDRTLQFLMERMHKHAMDEKEKIIDTQVQNTVNR</sequence>
<reference evidence="5" key="1">
    <citation type="journal article" date="2020" name="Stud. Mycol.">
        <title>101 Dothideomycetes genomes: a test case for predicting lifestyles and emergence of pathogens.</title>
        <authorList>
            <person name="Haridas S."/>
            <person name="Albert R."/>
            <person name="Binder M."/>
            <person name="Bloem J."/>
            <person name="Labutti K."/>
            <person name="Salamov A."/>
            <person name="Andreopoulos B."/>
            <person name="Baker S."/>
            <person name="Barry K."/>
            <person name="Bills G."/>
            <person name="Bluhm B."/>
            <person name="Cannon C."/>
            <person name="Castanera R."/>
            <person name="Culley D."/>
            <person name="Daum C."/>
            <person name="Ezra D."/>
            <person name="Gonzalez J."/>
            <person name="Henrissat B."/>
            <person name="Kuo A."/>
            <person name="Liang C."/>
            <person name="Lipzen A."/>
            <person name="Lutzoni F."/>
            <person name="Magnuson J."/>
            <person name="Mondo S."/>
            <person name="Nolan M."/>
            <person name="Ohm R."/>
            <person name="Pangilinan J."/>
            <person name="Park H.-J."/>
            <person name="Ramirez L."/>
            <person name="Alfaro M."/>
            <person name="Sun H."/>
            <person name="Tritt A."/>
            <person name="Yoshinaga Y."/>
            <person name="Zwiers L.-H."/>
            <person name="Turgeon B."/>
            <person name="Goodwin S."/>
            <person name="Spatafora J."/>
            <person name="Crous P."/>
            <person name="Grigoriev I."/>
        </authorList>
    </citation>
    <scope>NUCLEOTIDE SEQUENCE</scope>
    <source>
        <strain evidence="5">CBS 122368</strain>
    </source>
</reference>
<dbReference type="GeneID" id="54581405"/>
<organism evidence="5 6">
    <name type="scientific">Trematosphaeria pertusa</name>
    <dbReference type="NCBI Taxonomy" id="390896"/>
    <lineage>
        <taxon>Eukaryota</taxon>
        <taxon>Fungi</taxon>
        <taxon>Dikarya</taxon>
        <taxon>Ascomycota</taxon>
        <taxon>Pezizomycotina</taxon>
        <taxon>Dothideomycetes</taxon>
        <taxon>Pleosporomycetidae</taxon>
        <taxon>Pleosporales</taxon>
        <taxon>Massarineae</taxon>
        <taxon>Trematosphaeriaceae</taxon>
        <taxon>Trematosphaeria</taxon>
    </lineage>
</organism>
<evidence type="ECO:0000313" key="6">
    <source>
        <dbReference type="Proteomes" id="UP000800094"/>
    </source>
</evidence>
<dbReference type="InterPro" id="IPR008630">
    <property type="entry name" value="Glyco_trans_34"/>
</dbReference>
<dbReference type="RefSeq" id="XP_033688104.1">
    <property type="nucleotide sequence ID" value="XM_033828075.1"/>
</dbReference>
<keyword evidence="6" id="KW-1185">Reference proteome</keyword>
<gene>
    <name evidence="5" type="ORF">BU26DRAFT_515472</name>
</gene>
<dbReference type="InterPro" id="IPR029044">
    <property type="entry name" value="Nucleotide-diphossugar_trans"/>
</dbReference>
<keyword evidence="4" id="KW-1133">Transmembrane helix</keyword>
<evidence type="ECO:0000256" key="4">
    <source>
        <dbReference type="SAM" id="Phobius"/>
    </source>
</evidence>
<proteinExistence type="inferred from homology"/>
<protein>
    <recommendedName>
        <fullName evidence="7">Nucleotide-diphospho-sugar transferase domain-containing protein</fullName>
    </recommendedName>
</protein>